<dbReference type="Proteomes" id="UP000743370">
    <property type="component" value="Unassembled WGS sequence"/>
</dbReference>
<proteinExistence type="predicted"/>
<name>A0A8T0L7Q0_PHAAN</name>
<protein>
    <submittedName>
        <fullName evidence="1">Uncharacterized protein</fullName>
    </submittedName>
</protein>
<dbReference type="AlphaFoldDB" id="A0A8T0L7Q0"/>
<gene>
    <name evidence="1" type="ORF">HKW66_Vig0030090</name>
</gene>
<dbReference type="EMBL" id="JABFOF010000001">
    <property type="protein sequence ID" value="KAG2408187.1"/>
    <property type="molecule type" value="Genomic_DNA"/>
</dbReference>
<comment type="caution">
    <text evidence="1">The sequence shown here is derived from an EMBL/GenBank/DDBJ whole genome shotgun (WGS) entry which is preliminary data.</text>
</comment>
<sequence>MGFTYLKRGAKLKISKRNKYKQMVSKGVLSRVRHPHLSVRFQGTGKPFLPLLGWRQVAGKSKRAIVFAIPKIENKKLLPENLLHRPQSFLHNNLPISEPTLRLHTAPSNIHHNPPSLPQLPPQLLPRGRLLELRDQASLGEQVHDDPGEAVRHCGVERVSDVDEKALLVLPLELTEIEVLARHLDDGGIELPAMEDGLGVVVEEEAGGGAGAEAEESDGARGQYWRERGEDVEIGFSEGREEEGYAVDVSGPIEEKKPGATEGMLCLSRNF</sequence>
<reference evidence="1 2" key="1">
    <citation type="submission" date="2020-05" db="EMBL/GenBank/DDBJ databases">
        <title>Vigna angularis (adzuki bean) Var. LongXiaoDou No. 4 denovo assembly.</title>
        <authorList>
            <person name="Xiang H."/>
        </authorList>
    </citation>
    <scope>NUCLEOTIDE SEQUENCE [LARGE SCALE GENOMIC DNA]</scope>
    <source>
        <tissue evidence="1">Leaf</tissue>
    </source>
</reference>
<evidence type="ECO:0000313" key="1">
    <source>
        <dbReference type="EMBL" id="KAG2408187.1"/>
    </source>
</evidence>
<organism evidence="1 2">
    <name type="scientific">Phaseolus angularis</name>
    <name type="common">Azuki bean</name>
    <name type="synonym">Vigna angularis</name>
    <dbReference type="NCBI Taxonomy" id="3914"/>
    <lineage>
        <taxon>Eukaryota</taxon>
        <taxon>Viridiplantae</taxon>
        <taxon>Streptophyta</taxon>
        <taxon>Embryophyta</taxon>
        <taxon>Tracheophyta</taxon>
        <taxon>Spermatophyta</taxon>
        <taxon>Magnoliopsida</taxon>
        <taxon>eudicotyledons</taxon>
        <taxon>Gunneridae</taxon>
        <taxon>Pentapetalae</taxon>
        <taxon>rosids</taxon>
        <taxon>fabids</taxon>
        <taxon>Fabales</taxon>
        <taxon>Fabaceae</taxon>
        <taxon>Papilionoideae</taxon>
        <taxon>50 kb inversion clade</taxon>
        <taxon>NPAAA clade</taxon>
        <taxon>indigoferoid/millettioid clade</taxon>
        <taxon>Phaseoleae</taxon>
        <taxon>Vigna</taxon>
    </lineage>
</organism>
<evidence type="ECO:0000313" key="2">
    <source>
        <dbReference type="Proteomes" id="UP000743370"/>
    </source>
</evidence>
<accession>A0A8T0L7Q0</accession>